<evidence type="ECO:0000259" key="1">
    <source>
        <dbReference type="Pfam" id="PF00483"/>
    </source>
</evidence>
<dbReference type="Pfam" id="PF00483">
    <property type="entry name" value="NTP_transferase"/>
    <property type="match status" value="1"/>
</dbReference>
<accession>A0A381NV75</accession>
<name>A0A381NV75_9ZZZZ</name>
<sequence length="318" mass="33381">VEAIILVGGFGTRLRPLTLATPKALLPLANVPMLERLVRSLPARITKVVLAVHHQADAIEAHFAAVDCGREVLTVPEAEPLGTGGAMRNCCNHISGTTLVFNGDIVSSLDVEAMLDQHRATDALATLALWEVSDPSRYGVAELDGNTIVGFQEKPEAGEERSRLINAGTYLLEPQVLEMIPIGRKVSVEREIFTKLAGAGLHGFRFTGHWIDAGTPESYLAANAMLLERDATAAHPGASVRGNALIAADAEITSSIVGPDAVVGPGVLLDKCVVRRSVLLTGASATGAVIEDCILGTGVTVEGDCSRMVLTAEGKAQI</sequence>
<feature type="non-terminal residue" evidence="2">
    <location>
        <position position="1"/>
    </location>
</feature>
<dbReference type="SUPFAM" id="SSF51161">
    <property type="entry name" value="Trimeric LpxA-like enzymes"/>
    <property type="match status" value="1"/>
</dbReference>
<dbReference type="SUPFAM" id="SSF53448">
    <property type="entry name" value="Nucleotide-diphospho-sugar transferases"/>
    <property type="match status" value="1"/>
</dbReference>
<gene>
    <name evidence="2" type="ORF">METZ01_LOCUS10652</name>
</gene>
<feature type="domain" description="Nucleotidyl transferase" evidence="1">
    <location>
        <begin position="3"/>
        <end position="227"/>
    </location>
</feature>
<protein>
    <recommendedName>
        <fullName evidence="1">Nucleotidyl transferase domain-containing protein</fullName>
    </recommendedName>
</protein>
<dbReference type="InterPro" id="IPR029044">
    <property type="entry name" value="Nucleotide-diphossugar_trans"/>
</dbReference>
<dbReference type="InterPro" id="IPR050486">
    <property type="entry name" value="Mannose-1P_guanyltransferase"/>
</dbReference>
<organism evidence="2">
    <name type="scientific">marine metagenome</name>
    <dbReference type="NCBI Taxonomy" id="408172"/>
    <lineage>
        <taxon>unclassified sequences</taxon>
        <taxon>metagenomes</taxon>
        <taxon>ecological metagenomes</taxon>
    </lineage>
</organism>
<dbReference type="EMBL" id="UINC01000579">
    <property type="protein sequence ID" value="SUZ57798.1"/>
    <property type="molecule type" value="Genomic_DNA"/>
</dbReference>
<dbReference type="PANTHER" id="PTHR22572">
    <property type="entry name" value="SUGAR-1-PHOSPHATE GUANYL TRANSFERASE"/>
    <property type="match status" value="1"/>
</dbReference>
<reference evidence="2" key="1">
    <citation type="submission" date="2018-05" db="EMBL/GenBank/DDBJ databases">
        <authorList>
            <person name="Lanie J.A."/>
            <person name="Ng W.-L."/>
            <person name="Kazmierczak K.M."/>
            <person name="Andrzejewski T.M."/>
            <person name="Davidsen T.M."/>
            <person name="Wayne K.J."/>
            <person name="Tettelin H."/>
            <person name="Glass J.I."/>
            <person name="Rusch D."/>
            <person name="Podicherti R."/>
            <person name="Tsui H.-C.T."/>
            <person name="Winkler M.E."/>
        </authorList>
    </citation>
    <scope>NUCLEOTIDE SEQUENCE</scope>
</reference>
<proteinExistence type="predicted"/>
<dbReference type="InterPro" id="IPR011004">
    <property type="entry name" value="Trimer_LpxA-like_sf"/>
</dbReference>
<evidence type="ECO:0000313" key="2">
    <source>
        <dbReference type="EMBL" id="SUZ57798.1"/>
    </source>
</evidence>
<dbReference type="CDD" id="cd04181">
    <property type="entry name" value="NTP_transferase"/>
    <property type="match status" value="1"/>
</dbReference>
<dbReference type="Gene3D" id="3.90.550.10">
    <property type="entry name" value="Spore Coat Polysaccharide Biosynthesis Protein SpsA, Chain A"/>
    <property type="match status" value="1"/>
</dbReference>
<dbReference type="AlphaFoldDB" id="A0A381NV75"/>
<dbReference type="InterPro" id="IPR005835">
    <property type="entry name" value="NTP_transferase_dom"/>
</dbReference>